<dbReference type="OrthoDB" id="495831at2"/>
<protein>
    <submittedName>
        <fullName evidence="1">Uncharacterized protein</fullName>
    </submittedName>
</protein>
<proteinExistence type="predicted"/>
<gene>
    <name evidence="1" type="ORF">XM38_040580</name>
</gene>
<organism evidence="1 2">
    <name type="scientific">Halomicronema hongdechloris C2206</name>
    <dbReference type="NCBI Taxonomy" id="1641165"/>
    <lineage>
        <taxon>Bacteria</taxon>
        <taxon>Bacillati</taxon>
        <taxon>Cyanobacteriota</taxon>
        <taxon>Cyanophyceae</taxon>
        <taxon>Nodosilineales</taxon>
        <taxon>Nodosilineaceae</taxon>
        <taxon>Halomicronema</taxon>
    </lineage>
</organism>
<sequence length="131" mass="14317">MTIEVTLKLPNGLVEEAQRLGHATSKDAATVLTEALEQLWPTLENFSEEAFFPTISGLADDQVLQLATGKMQEAQNARLGELQATGKVDGLSEPERYELLALLQIYQLGQLRKSEALAEAVKRGLLEPVAQ</sequence>
<dbReference type="RefSeq" id="WP_080809983.1">
    <property type="nucleotide sequence ID" value="NZ_CP021983.2"/>
</dbReference>
<evidence type="ECO:0000313" key="2">
    <source>
        <dbReference type="Proteomes" id="UP000191901"/>
    </source>
</evidence>
<dbReference type="Proteomes" id="UP000191901">
    <property type="component" value="Chromosome"/>
</dbReference>
<reference evidence="1 2" key="1">
    <citation type="journal article" date="2016" name="Biochim. Biophys. Acta">
        <title>Characterization of red-shifted phycobilisomes isolated from the chlorophyll f-containing cyanobacterium Halomicronema hongdechloris.</title>
        <authorList>
            <person name="Li Y."/>
            <person name="Lin Y."/>
            <person name="Garvey C.J."/>
            <person name="Birch D."/>
            <person name="Corkery R.W."/>
            <person name="Loughlin P.C."/>
            <person name="Scheer H."/>
            <person name="Willows R.D."/>
            <person name="Chen M."/>
        </authorList>
    </citation>
    <scope>NUCLEOTIDE SEQUENCE [LARGE SCALE GENOMIC DNA]</scope>
    <source>
        <strain evidence="1 2">C2206</strain>
    </source>
</reference>
<dbReference type="EMBL" id="CP021983">
    <property type="protein sequence ID" value="ASC73096.1"/>
    <property type="molecule type" value="Genomic_DNA"/>
</dbReference>
<keyword evidence="2" id="KW-1185">Reference proteome</keyword>
<name>A0A1Z3HS49_9CYAN</name>
<evidence type="ECO:0000313" key="1">
    <source>
        <dbReference type="EMBL" id="ASC73096.1"/>
    </source>
</evidence>
<dbReference type="AlphaFoldDB" id="A0A1Z3HS49"/>
<accession>A0A1Z3HS49</accession>
<dbReference type="KEGG" id="hhg:XM38_040580"/>